<protein>
    <submittedName>
        <fullName evidence="2">Amidohydrolase family protein</fullName>
    </submittedName>
</protein>
<dbReference type="PANTHER" id="PTHR43135:SF3">
    <property type="entry name" value="ALPHA-D-RIBOSE 1-METHYLPHOSPHONATE 5-TRIPHOSPHATE DIPHOSPHATASE"/>
    <property type="match status" value="1"/>
</dbReference>
<organism evidence="2 3">
    <name type="scientific">Blautia stercoris</name>
    <dbReference type="NCBI Taxonomy" id="871664"/>
    <lineage>
        <taxon>Bacteria</taxon>
        <taxon>Bacillati</taxon>
        <taxon>Bacillota</taxon>
        <taxon>Clostridia</taxon>
        <taxon>Lachnospirales</taxon>
        <taxon>Lachnospiraceae</taxon>
        <taxon>Blautia</taxon>
    </lineage>
</organism>
<gene>
    <name evidence="2" type="ORF">H8712_01560</name>
</gene>
<comment type="caution">
    <text evidence="2">The sequence shown here is derived from an EMBL/GenBank/DDBJ whole genome shotgun (WGS) entry which is preliminary data.</text>
</comment>
<dbReference type="Proteomes" id="UP000661649">
    <property type="component" value="Unassembled WGS sequence"/>
</dbReference>
<dbReference type="Gene3D" id="3.20.20.140">
    <property type="entry name" value="Metal-dependent hydrolases"/>
    <property type="match status" value="1"/>
</dbReference>
<dbReference type="Pfam" id="PF01979">
    <property type="entry name" value="Amidohydro_1"/>
    <property type="match status" value="1"/>
</dbReference>
<dbReference type="InterPro" id="IPR006680">
    <property type="entry name" value="Amidohydro-rel"/>
</dbReference>
<dbReference type="InterPro" id="IPR032466">
    <property type="entry name" value="Metal_Hydrolase"/>
</dbReference>
<dbReference type="SUPFAM" id="SSF51556">
    <property type="entry name" value="Metallo-dependent hydrolases"/>
    <property type="match status" value="1"/>
</dbReference>
<dbReference type="EMBL" id="JACRTP010000001">
    <property type="protein sequence ID" value="MBC8627323.1"/>
    <property type="molecule type" value="Genomic_DNA"/>
</dbReference>
<reference evidence="2 3" key="1">
    <citation type="submission" date="2020-08" db="EMBL/GenBank/DDBJ databases">
        <title>Genome public.</title>
        <authorList>
            <person name="Liu C."/>
            <person name="Sun Q."/>
        </authorList>
    </citation>
    <scope>NUCLEOTIDE SEQUENCE [LARGE SCALE GENOMIC DNA]</scope>
    <source>
        <strain evidence="2 3">3_YM_SP_D4_24.mj</strain>
    </source>
</reference>
<proteinExistence type="predicted"/>
<accession>A0ABR7P7F5</accession>
<feature type="domain" description="Amidohydrolase-related" evidence="1">
    <location>
        <begin position="89"/>
        <end position="257"/>
    </location>
</feature>
<evidence type="ECO:0000259" key="1">
    <source>
        <dbReference type="Pfam" id="PF01979"/>
    </source>
</evidence>
<dbReference type="PANTHER" id="PTHR43135">
    <property type="entry name" value="ALPHA-D-RIBOSE 1-METHYLPHOSPHONATE 5-TRIPHOSPHATE DIPHOSPHATASE"/>
    <property type="match status" value="1"/>
</dbReference>
<dbReference type="RefSeq" id="WP_187558107.1">
    <property type="nucleotide sequence ID" value="NZ_JACRTP010000001.1"/>
</dbReference>
<evidence type="ECO:0000313" key="2">
    <source>
        <dbReference type="EMBL" id="MBC8627323.1"/>
    </source>
</evidence>
<evidence type="ECO:0000313" key="3">
    <source>
        <dbReference type="Proteomes" id="UP000661649"/>
    </source>
</evidence>
<sequence length="317" mass="35604">MSEENLEVPFEFGECHAHIFMDGKNYKKAVERHKNGVDESVIRSHFACYQTQGIHFVRDGGDALGVSRRAKELAPEYGIDYRTPIFAIHKNGHYGKIVGKGFDTLKEYTALVKEVKTQGGDFIKIMTTGIMDFDTDGGITGEALRAQEVKEMVHIAHEEGFAVMCHTNGTKAVEALIEAGADSVEHGNYMEEQTIKSLADSDLVWVPTVTVVPNMFGCGRFSDELLHKIYEKEKTNIKKGLQYGVKMALGSDAGAYLVFHGQGILDEYARFLECRKEIQEESQENEQEFLSVCELKARLKAGEAEIRKKFKKIEKSY</sequence>
<dbReference type="InterPro" id="IPR051781">
    <property type="entry name" value="Metallo-dep_Hydrolase"/>
</dbReference>
<keyword evidence="3" id="KW-1185">Reference proteome</keyword>
<name>A0ABR7P7F5_9FIRM</name>